<accession>X7EBC7</accession>
<dbReference type="PATRIC" id="fig|1449350.3.peg.3655"/>
<name>X7EBC7_9RHOB</name>
<evidence type="ECO:0000313" key="2">
    <source>
        <dbReference type="Proteomes" id="UP000022447"/>
    </source>
</evidence>
<protein>
    <submittedName>
        <fullName evidence="1">Uncharacterized protein</fullName>
    </submittedName>
</protein>
<evidence type="ECO:0000313" key="1">
    <source>
        <dbReference type="EMBL" id="ETX13180.1"/>
    </source>
</evidence>
<proteinExistence type="predicted"/>
<organism evidence="1 2">
    <name type="scientific">Roseivivax halodurans JCM 10272</name>
    <dbReference type="NCBI Taxonomy" id="1449350"/>
    <lineage>
        <taxon>Bacteria</taxon>
        <taxon>Pseudomonadati</taxon>
        <taxon>Pseudomonadota</taxon>
        <taxon>Alphaproteobacteria</taxon>
        <taxon>Rhodobacterales</taxon>
        <taxon>Roseobacteraceae</taxon>
        <taxon>Roseivivax</taxon>
    </lineage>
</organism>
<dbReference type="Proteomes" id="UP000022447">
    <property type="component" value="Unassembled WGS sequence"/>
</dbReference>
<dbReference type="Gene3D" id="3.40.50.2000">
    <property type="entry name" value="Glycogen Phosphorylase B"/>
    <property type="match status" value="2"/>
</dbReference>
<sequence>MIGETAQPPHIAFFGHNPGDAAVKRRMSAFCRAGFEVTGVMPHRGPLEPPDWPHIDLGETRDNDYAGRLKLIRRSARLLAPHIDRLRSADVIYARNLDMLMLAYRLRRQLRLGGALVYECLDIHHRLTGDGMAARLLRGIERRLLRECALVVVSSPRFESEHFARYFPGLAPVALLENRLVEGDAFGPRPDPAQRPGDGPLRIGWFGNLRCRRSFDVLSALAARCDGRVQIVLRGYPARSVFPEFEAEVSAAPHMEWHGRYAAPLDLSWIYADVDLVWAADWYEEGANSLWLLPNRIYEGGYFATPAIAVRGTETARWLVDRSAGFVIDEPVSASLERLISRLLKDPAEIVEARQTLLGLPRETFVESPEIMRALIDRVAR</sequence>
<reference evidence="1 2" key="1">
    <citation type="submission" date="2014-01" db="EMBL/GenBank/DDBJ databases">
        <title>Roseivivax halodurans JCM 10272 Genome Sequencing.</title>
        <authorList>
            <person name="Lai Q."/>
            <person name="Li G."/>
            <person name="Shao Z."/>
        </authorList>
    </citation>
    <scope>NUCLEOTIDE SEQUENCE [LARGE SCALE GENOMIC DNA]</scope>
    <source>
        <strain evidence="1 2">JCM 10272</strain>
    </source>
</reference>
<dbReference type="SUPFAM" id="SSF53756">
    <property type="entry name" value="UDP-Glycosyltransferase/glycogen phosphorylase"/>
    <property type="match status" value="1"/>
</dbReference>
<gene>
    <name evidence="1" type="ORF">OCH239_12990</name>
</gene>
<comment type="caution">
    <text evidence="1">The sequence shown here is derived from an EMBL/GenBank/DDBJ whole genome shotgun (WGS) entry which is preliminary data.</text>
</comment>
<keyword evidence="2" id="KW-1185">Reference proteome</keyword>
<dbReference type="eggNOG" id="COG0438">
    <property type="taxonomic scope" value="Bacteria"/>
</dbReference>
<dbReference type="EMBL" id="JALZ01000034">
    <property type="protein sequence ID" value="ETX13180.1"/>
    <property type="molecule type" value="Genomic_DNA"/>
</dbReference>
<dbReference type="STRING" id="1449350.OCH239_12990"/>
<dbReference type="AlphaFoldDB" id="X7EBC7"/>